<evidence type="ECO:0008006" key="4">
    <source>
        <dbReference type="Google" id="ProtNLM"/>
    </source>
</evidence>
<organism evidence="2 3">
    <name type="scientific">Aspergillus calidoustus</name>
    <dbReference type="NCBI Taxonomy" id="454130"/>
    <lineage>
        <taxon>Eukaryota</taxon>
        <taxon>Fungi</taxon>
        <taxon>Dikarya</taxon>
        <taxon>Ascomycota</taxon>
        <taxon>Pezizomycotina</taxon>
        <taxon>Eurotiomycetes</taxon>
        <taxon>Eurotiomycetidae</taxon>
        <taxon>Eurotiales</taxon>
        <taxon>Aspergillaceae</taxon>
        <taxon>Aspergillus</taxon>
        <taxon>Aspergillus subgen. Nidulantes</taxon>
    </lineage>
</organism>
<dbReference type="OMA" id="IYFTHAH"/>
<name>A0A0U5FST1_ASPCI</name>
<sequence>MPNPADLPPEIFTIILSYALDEDVKTQKLLSLSRLSRAWYTSLTPRIYSSWTYNGARQPFLTLYKFLLTILRDPQLAAEVQTLRLGNWGFYPSAAAPASELQFPDDEIELVRGAVRHAGIAHLEEEILASLKRRDRRPLVALLLVSLPKLRRVWAHVPRRDPILGAVLKRVINPGPPQPSSALAELSELYICQEPPVLPPWADSDSEDENEVSNSGSWDSLQLNYIWPVFYHKPLRKISLLYLDTKNASAWLPASADRAANELSHLEHLHIVAIWNSVCAYDDIHALISQPTALKSLTLSIRDNPYSHRRNEIISNAELWNCLQQHQETLESLDVCRSKGMHRDINGRFGMIRSSFRKLKHLAAQIEILLGGCCGEPRAPFRLKDTIPTSIESLTLYGDEGFTVHTDLAVQLKEIVTGSVDDFTFPHLTSIALDDSDVLYTNDGININPVYLDLATACKTRGVKLRIEETFNSIGSINCYHRLWGESLYMQEDGEARHSAASETRKRLRDPVELLLKDDDVYAEEMRQLHSNSNNRVTSSLLPADDPEVIHTIPFSDQRGETAYMVFKNAASIPLPPLFCFAIYLAHPPSKTTLENASMQSIYEAIHPSQSDLGHIRYDIYLLPGATPEDCVAHYTTEKKARGSSKDQIRVFKTLTPEEDHEHHPPAPADQTQAQQKTPGMVKKYPCLDDDYRSILFISTRPASALSSSSWNDGTGILRVEFDRKQTSDRLQLPQPDGSAVVRGLEQDVSITRTDAHMSGNTLPPIRITRCPLDQEDPSYDFTRREGPHPVSDTIYDVANVVRDTYAGPWNEAGKKGWTCWR</sequence>
<gene>
    <name evidence="2" type="ORF">ASPCAL01266</name>
</gene>
<dbReference type="EMBL" id="CDMC01000001">
    <property type="protein sequence ID" value="CEL01687.1"/>
    <property type="molecule type" value="Genomic_DNA"/>
</dbReference>
<evidence type="ECO:0000256" key="1">
    <source>
        <dbReference type="SAM" id="MobiDB-lite"/>
    </source>
</evidence>
<reference evidence="3" key="1">
    <citation type="journal article" date="2016" name="Genome Announc.">
        <title>Draft genome sequences of fungus Aspergillus calidoustus.</title>
        <authorList>
            <person name="Horn F."/>
            <person name="Linde J."/>
            <person name="Mattern D.J."/>
            <person name="Walther G."/>
            <person name="Guthke R."/>
            <person name="Scherlach K."/>
            <person name="Martin K."/>
            <person name="Brakhage A.A."/>
            <person name="Petzke L."/>
            <person name="Valiante V."/>
        </authorList>
    </citation>
    <scope>NUCLEOTIDE SEQUENCE [LARGE SCALE GENOMIC DNA]</scope>
    <source>
        <strain evidence="3">SF006504</strain>
    </source>
</reference>
<evidence type="ECO:0000313" key="3">
    <source>
        <dbReference type="Proteomes" id="UP000054771"/>
    </source>
</evidence>
<dbReference type="Proteomes" id="UP000054771">
    <property type="component" value="Unassembled WGS sequence"/>
</dbReference>
<accession>A0A0U5FST1</accession>
<dbReference type="OrthoDB" id="5402033at2759"/>
<feature type="compositionally biased region" description="Low complexity" evidence="1">
    <location>
        <begin position="669"/>
        <end position="679"/>
    </location>
</feature>
<keyword evidence="3" id="KW-1185">Reference proteome</keyword>
<protein>
    <recommendedName>
        <fullName evidence="4">F-box domain-containing protein</fullName>
    </recommendedName>
</protein>
<proteinExistence type="predicted"/>
<dbReference type="STRING" id="454130.A0A0U5FST1"/>
<feature type="region of interest" description="Disordered" evidence="1">
    <location>
        <begin position="657"/>
        <end position="682"/>
    </location>
</feature>
<dbReference type="AlphaFoldDB" id="A0A0U5FST1"/>
<evidence type="ECO:0000313" key="2">
    <source>
        <dbReference type="EMBL" id="CEL01687.1"/>
    </source>
</evidence>